<sequence>MVLGVFVEYATLDAQQERRAAIVSKSFGIIPSPLPSPFADNFAYFPGGDVPFLPIPVCLLLPNTS</sequence>
<protein>
    <submittedName>
        <fullName evidence="1">Uncharacterized protein</fullName>
    </submittedName>
</protein>
<name>A0A9P5U9T3_9AGAR</name>
<evidence type="ECO:0000313" key="1">
    <source>
        <dbReference type="EMBL" id="KAF9071327.1"/>
    </source>
</evidence>
<gene>
    <name evidence="1" type="ORF">BDP27DRAFT_1419121</name>
</gene>
<dbReference type="EMBL" id="JADNRY010000033">
    <property type="protein sequence ID" value="KAF9071327.1"/>
    <property type="molecule type" value="Genomic_DNA"/>
</dbReference>
<dbReference type="Proteomes" id="UP000772434">
    <property type="component" value="Unassembled WGS sequence"/>
</dbReference>
<reference evidence="1" key="1">
    <citation type="submission" date="2020-11" db="EMBL/GenBank/DDBJ databases">
        <authorList>
            <consortium name="DOE Joint Genome Institute"/>
            <person name="Ahrendt S."/>
            <person name="Riley R."/>
            <person name="Andreopoulos W."/>
            <person name="Labutti K."/>
            <person name="Pangilinan J."/>
            <person name="Ruiz-Duenas F.J."/>
            <person name="Barrasa J.M."/>
            <person name="Sanchez-Garcia M."/>
            <person name="Camarero S."/>
            <person name="Miyauchi S."/>
            <person name="Serrano A."/>
            <person name="Linde D."/>
            <person name="Babiker R."/>
            <person name="Drula E."/>
            <person name="Ayuso-Fernandez I."/>
            <person name="Pacheco R."/>
            <person name="Padilla G."/>
            <person name="Ferreira P."/>
            <person name="Barriuso J."/>
            <person name="Kellner H."/>
            <person name="Castanera R."/>
            <person name="Alfaro M."/>
            <person name="Ramirez L."/>
            <person name="Pisabarro A.G."/>
            <person name="Kuo A."/>
            <person name="Tritt A."/>
            <person name="Lipzen A."/>
            <person name="He G."/>
            <person name="Yan M."/>
            <person name="Ng V."/>
            <person name="Cullen D."/>
            <person name="Martin F."/>
            <person name="Rosso M.-N."/>
            <person name="Henrissat B."/>
            <person name="Hibbett D."/>
            <person name="Martinez A.T."/>
            <person name="Grigoriev I.V."/>
        </authorList>
    </citation>
    <scope>NUCLEOTIDE SEQUENCE</scope>
    <source>
        <strain evidence="1">AH 40177</strain>
    </source>
</reference>
<comment type="caution">
    <text evidence="1">The sequence shown here is derived from an EMBL/GenBank/DDBJ whole genome shotgun (WGS) entry which is preliminary data.</text>
</comment>
<organism evidence="1 2">
    <name type="scientific">Rhodocollybia butyracea</name>
    <dbReference type="NCBI Taxonomy" id="206335"/>
    <lineage>
        <taxon>Eukaryota</taxon>
        <taxon>Fungi</taxon>
        <taxon>Dikarya</taxon>
        <taxon>Basidiomycota</taxon>
        <taxon>Agaricomycotina</taxon>
        <taxon>Agaricomycetes</taxon>
        <taxon>Agaricomycetidae</taxon>
        <taxon>Agaricales</taxon>
        <taxon>Marasmiineae</taxon>
        <taxon>Omphalotaceae</taxon>
        <taxon>Rhodocollybia</taxon>
    </lineage>
</organism>
<dbReference type="AlphaFoldDB" id="A0A9P5U9T3"/>
<accession>A0A9P5U9T3</accession>
<keyword evidence="2" id="KW-1185">Reference proteome</keyword>
<evidence type="ECO:0000313" key="2">
    <source>
        <dbReference type="Proteomes" id="UP000772434"/>
    </source>
</evidence>
<proteinExistence type="predicted"/>